<comment type="caution">
    <text evidence="1">The sequence shown here is derived from an EMBL/GenBank/DDBJ whole genome shotgun (WGS) entry which is preliminary data.</text>
</comment>
<name>A0A2S8FLM7_9BACT</name>
<evidence type="ECO:0000313" key="1">
    <source>
        <dbReference type="EMBL" id="PQO33085.1"/>
    </source>
</evidence>
<organism evidence="1 2">
    <name type="scientific">Blastopirellula marina</name>
    <dbReference type="NCBI Taxonomy" id="124"/>
    <lineage>
        <taxon>Bacteria</taxon>
        <taxon>Pseudomonadati</taxon>
        <taxon>Planctomycetota</taxon>
        <taxon>Planctomycetia</taxon>
        <taxon>Pirellulales</taxon>
        <taxon>Pirellulaceae</taxon>
        <taxon>Blastopirellula</taxon>
    </lineage>
</organism>
<protein>
    <submittedName>
        <fullName evidence="1">Uncharacterized protein</fullName>
    </submittedName>
</protein>
<sequence>MAYATLIAAVPPNQVAQIRADANVILRPTKVLSVSHWLAYGIESQPFGSLLGEAIDGGEVLHEDFWHPLRPPMWHRETDVPRLTLDLTDQWENIAPPVEEPDDWLRLEISRLLEVLTHAVETSVCVVTALDFPGGDDRRRRTRIPWFPPVEQQANPLWRKWLLRLWNS</sequence>
<dbReference type="RefSeq" id="WP_105356247.1">
    <property type="nucleotide sequence ID" value="NZ_PUIB01000018.1"/>
</dbReference>
<evidence type="ECO:0000313" key="2">
    <source>
        <dbReference type="Proteomes" id="UP000239388"/>
    </source>
</evidence>
<dbReference type="AlphaFoldDB" id="A0A2S8FLM7"/>
<dbReference type="Proteomes" id="UP000239388">
    <property type="component" value="Unassembled WGS sequence"/>
</dbReference>
<accession>A0A2S8FLM7</accession>
<gene>
    <name evidence="1" type="ORF">C5Y98_18295</name>
</gene>
<dbReference type="OrthoDB" id="9921842at2"/>
<dbReference type="EMBL" id="PUIB01000018">
    <property type="protein sequence ID" value="PQO33085.1"/>
    <property type="molecule type" value="Genomic_DNA"/>
</dbReference>
<reference evidence="1 2" key="1">
    <citation type="submission" date="2018-02" db="EMBL/GenBank/DDBJ databases">
        <title>Comparative genomes isolates from brazilian mangrove.</title>
        <authorList>
            <person name="Araujo J.E."/>
            <person name="Taketani R.G."/>
            <person name="Silva M.C.P."/>
            <person name="Loureco M.V."/>
            <person name="Andreote F.D."/>
        </authorList>
    </citation>
    <scope>NUCLEOTIDE SEQUENCE [LARGE SCALE GENOMIC DNA]</scope>
    <source>
        <strain evidence="1 2">NAP PRIS-MGV</strain>
    </source>
</reference>
<proteinExistence type="predicted"/>